<dbReference type="PANTHER" id="PTHR34820:SF4">
    <property type="entry name" value="INNER MEMBRANE PROTEIN YEBZ"/>
    <property type="match status" value="1"/>
</dbReference>
<keyword evidence="3 9" id="KW-0812">Transmembrane</keyword>
<dbReference type="Pfam" id="PF04234">
    <property type="entry name" value="CopC"/>
    <property type="match status" value="1"/>
</dbReference>
<feature type="transmembrane region" description="Helical" evidence="9">
    <location>
        <begin position="155"/>
        <end position="181"/>
    </location>
</feature>
<keyword evidence="7" id="KW-0186">Copper</keyword>
<keyword evidence="2" id="KW-1003">Cell membrane</keyword>
<gene>
    <name evidence="12" type="ORF">ACFPZN_17045</name>
</gene>
<name>A0ABW0ZXA8_9ACTN</name>
<dbReference type="Gene3D" id="2.60.40.1220">
    <property type="match status" value="1"/>
</dbReference>
<accession>A0ABW0ZXA8</accession>
<dbReference type="InterPro" id="IPR007348">
    <property type="entry name" value="CopC_dom"/>
</dbReference>
<evidence type="ECO:0000256" key="6">
    <source>
        <dbReference type="ARBA" id="ARBA00022989"/>
    </source>
</evidence>
<dbReference type="Proteomes" id="UP001596074">
    <property type="component" value="Unassembled WGS sequence"/>
</dbReference>
<dbReference type="RefSeq" id="WP_378282956.1">
    <property type="nucleotide sequence ID" value="NZ_JBHSON010000021.1"/>
</dbReference>
<feature type="transmembrane region" description="Helical" evidence="9">
    <location>
        <begin position="307"/>
        <end position="328"/>
    </location>
</feature>
<dbReference type="SUPFAM" id="SSF81296">
    <property type="entry name" value="E set domains"/>
    <property type="match status" value="1"/>
</dbReference>
<keyword evidence="5" id="KW-0732">Signal</keyword>
<evidence type="ECO:0000256" key="2">
    <source>
        <dbReference type="ARBA" id="ARBA00022475"/>
    </source>
</evidence>
<feature type="transmembrane region" description="Helical" evidence="9">
    <location>
        <begin position="242"/>
        <end position="260"/>
    </location>
</feature>
<evidence type="ECO:0000313" key="12">
    <source>
        <dbReference type="EMBL" id="MFC5747337.1"/>
    </source>
</evidence>
<feature type="transmembrane region" description="Helical" evidence="9">
    <location>
        <begin position="377"/>
        <end position="395"/>
    </location>
</feature>
<organism evidence="12 13">
    <name type="scientific">Actinomadura rugatobispora</name>
    <dbReference type="NCBI Taxonomy" id="1994"/>
    <lineage>
        <taxon>Bacteria</taxon>
        <taxon>Bacillati</taxon>
        <taxon>Actinomycetota</taxon>
        <taxon>Actinomycetes</taxon>
        <taxon>Streptosporangiales</taxon>
        <taxon>Thermomonosporaceae</taxon>
        <taxon>Actinomadura</taxon>
    </lineage>
</organism>
<evidence type="ECO:0000259" key="10">
    <source>
        <dbReference type="Pfam" id="PF04234"/>
    </source>
</evidence>
<keyword evidence="8 9" id="KW-0472">Membrane</keyword>
<feature type="transmembrane region" description="Helical" evidence="9">
    <location>
        <begin position="193"/>
        <end position="214"/>
    </location>
</feature>
<evidence type="ECO:0000256" key="8">
    <source>
        <dbReference type="ARBA" id="ARBA00023136"/>
    </source>
</evidence>
<proteinExistence type="predicted"/>
<comment type="subcellular location">
    <subcellularLocation>
        <location evidence="1">Cell membrane</location>
        <topology evidence="1">Multi-pass membrane protein</topology>
    </subcellularLocation>
</comment>
<dbReference type="EMBL" id="JBHSON010000021">
    <property type="protein sequence ID" value="MFC5747337.1"/>
    <property type="molecule type" value="Genomic_DNA"/>
</dbReference>
<keyword evidence="4" id="KW-0479">Metal-binding</keyword>
<dbReference type="InterPro" id="IPR014755">
    <property type="entry name" value="Cu-Rt/internalin_Ig-like"/>
</dbReference>
<dbReference type="InterPro" id="IPR032694">
    <property type="entry name" value="CopC/D"/>
</dbReference>
<comment type="caution">
    <text evidence="12">The sequence shown here is derived from an EMBL/GenBank/DDBJ whole genome shotgun (WGS) entry which is preliminary data.</text>
</comment>
<evidence type="ECO:0000256" key="5">
    <source>
        <dbReference type="ARBA" id="ARBA00022729"/>
    </source>
</evidence>
<protein>
    <submittedName>
        <fullName evidence="12">Copper resistance CopC/CopD family protein</fullName>
    </submittedName>
</protein>
<keyword evidence="13" id="KW-1185">Reference proteome</keyword>
<dbReference type="InterPro" id="IPR014756">
    <property type="entry name" value="Ig_E-set"/>
</dbReference>
<feature type="domain" description="Copper resistance protein D" evidence="11">
    <location>
        <begin position="338"/>
        <end position="443"/>
    </location>
</feature>
<evidence type="ECO:0000256" key="9">
    <source>
        <dbReference type="SAM" id="Phobius"/>
    </source>
</evidence>
<feature type="transmembrane region" description="Helical" evidence="9">
    <location>
        <begin position="272"/>
        <end position="295"/>
    </location>
</feature>
<sequence length="450" mass="47247">MAVPRSRPRRYRVALCVMAAVLFWLVLPGSVSHAHAELTRSDPKEGAELAEAPRRLSLTFGEAVSERGSSVEVAGEKLPLSRASGAPRTLVADLSRLDRPLSGKVAVAWRSSSETDGHTARGTLRFTVDAVPAPVVAPPPAAEPVPREDPAVRPLLVAVKVIGFVGLALFVGGLAFLALLWPRGAWDRRVRGALVTAWTAGALAAVAGLGLQAVHTRVRPLSDVVDPGLLGAVLTDRIGEVGAVKGLLWLLAAVVLAWAMRGGDQAVRRPAWRIAALAVGFGLLRTTGMTAHAAASPRPFLSQTADLLHLAGVSLWFGGLAVLLVGVLRRRRPAELAEVVPRYSTLALVSVLTIAASGLLLTWQLVGSFGGLLTTDYGRLLLAKLAVFALVLGAAQRSKRWVAARLDAAVSLRSNAATVRPFLYSVAIETALLCVVLLAAALLVTASPGR</sequence>
<keyword evidence="6 9" id="KW-1133">Transmembrane helix</keyword>
<dbReference type="Pfam" id="PF05425">
    <property type="entry name" value="CopD"/>
    <property type="match status" value="1"/>
</dbReference>
<evidence type="ECO:0000256" key="4">
    <source>
        <dbReference type="ARBA" id="ARBA00022723"/>
    </source>
</evidence>
<evidence type="ECO:0000256" key="7">
    <source>
        <dbReference type="ARBA" id="ARBA00023008"/>
    </source>
</evidence>
<feature type="transmembrane region" description="Helical" evidence="9">
    <location>
        <begin position="422"/>
        <end position="444"/>
    </location>
</feature>
<feature type="transmembrane region" description="Helical" evidence="9">
    <location>
        <begin position="340"/>
        <end position="365"/>
    </location>
</feature>
<evidence type="ECO:0000259" key="11">
    <source>
        <dbReference type="Pfam" id="PF05425"/>
    </source>
</evidence>
<evidence type="ECO:0000256" key="3">
    <source>
        <dbReference type="ARBA" id="ARBA00022692"/>
    </source>
</evidence>
<reference evidence="13" key="1">
    <citation type="journal article" date="2019" name="Int. J. Syst. Evol. Microbiol.">
        <title>The Global Catalogue of Microorganisms (GCM) 10K type strain sequencing project: providing services to taxonomists for standard genome sequencing and annotation.</title>
        <authorList>
            <consortium name="The Broad Institute Genomics Platform"/>
            <consortium name="The Broad Institute Genome Sequencing Center for Infectious Disease"/>
            <person name="Wu L."/>
            <person name="Ma J."/>
        </authorList>
    </citation>
    <scope>NUCLEOTIDE SEQUENCE [LARGE SCALE GENOMIC DNA]</scope>
    <source>
        <strain evidence="13">KCTC 42087</strain>
    </source>
</reference>
<dbReference type="InterPro" id="IPR008457">
    <property type="entry name" value="Cu-R_CopD_dom"/>
</dbReference>
<evidence type="ECO:0000313" key="13">
    <source>
        <dbReference type="Proteomes" id="UP001596074"/>
    </source>
</evidence>
<evidence type="ECO:0000256" key="1">
    <source>
        <dbReference type="ARBA" id="ARBA00004651"/>
    </source>
</evidence>
<dbReference type="PANTHER" id="PTHR34820">
    <property type="entry name" value="INNER MEMBRANE PROTEIN YEBZ"/>
    <property type="match status" value="1"/>
</dbReference>
<feature type="domain" description="CopC" evidence="10">
    <location>
        <begin position="35"/>
        <end position="128"/>
    </location>
</feature>